<organism evidence="3 4">
    <name type="scientific">Pleuronectes platessa</name>
    <name type="common">European plaice</name>
    <dbReference type="NCBI Taxonomy" id="8262"/>
    <lineage>
        <taxon>Eukaryota</taxon>
        <taxon>Metazoa</taxon>
        <taxon>Chordata</taxon>
        <taxon>Craniata</taxon>
        <taxon>Vertebrata</taxon>
        <taxon>Euteleostomi</taxon>
        <taxon>Actinopterygii</taxon>
        <taxon>Neopterygii</taxon>
        <taxon>Teleostei</taxon>
        <taxon>Neoteleostei</taxon>
        <taxon>Acanthomorphata</taxon>
        <taxon>Carangaria</taxon>
        <taxon>Pleuronectiformes</taxon>
        <taxon>Pleuronectoidei</taxon>
        <taxon>Pleuronectidae</taxon>
        <taxon>Pleuronectes</taxon>
    </lineage>
</organism>
<gene>
    <name evidence="3" type="ORF">PLEPLA_LOCUS6511</name>
</gene>
<accession>A0A9N7TT50</accession>
<evidence type="ECO:0000256" key="1">
    <source>
        <dbReference type="SAM" id="MobiDB-lite"/>
    </source>
</evidence>
<dbReference type="EMBL" id="CADEAL010000336">
    <property type="protein sequence ID" value="CAB1418685.1"/>
    <property type="molecule type" value="Genomic_DNA"/>
</dbReference>
<protein>
    <recommendedName>
        <fullName evidence="5">Secreted protein</fullName>
    </recommendedName>
</protein>
<proteinExistence type="predicted"/>
<evidence type="ECO:0000313" key="3">
    <source>
        <dbReference type="EMBL" id="CAB1418685.1"/>
    </source>
</evidence>
<comment type="caution">
    <text evidence="3">The sequence shown here is derived from an EMBL/GenBank/DDBJ whole genome shotgun (WGS) entry which is preliminary data.</text>
</comment>
<feature type="chain" id="PRO_5040516557" description="Secreted protein" evidence="2">
    <location>
        <begin position="21"/>
        <end position="227"/>
    </location>
</feature>
<name>A0A9N7TT50_PLEPL</name>
<feature type="signal peptide" evidence="2">
    <location>
        <begin position="1"/>
        <end position="20"/>
    </location>
</feature>
<keyword evidence="2" id="KW-0732">Signal</keyword>
<evidence type="ECO:0008006" key="5">
    <source>
        <dbReference type="Google" id="ProtNLM"/>
    </source>
</evidence>
<evidence type="ECO:0000313" key="4">
    <source>
        <dbReference type="Proteomes" id="UP001153269"/>
    </source>
</evidence>
<reference evidence="3" key="1">
    <citation type="submission" date="2020-03" db="EMBL/GenBank/DDBJ databases">
        <authorList>
            <person name="Weist P."/>
        </authorList>
    </citation>
    <scope>NUCLEOTIDE SEQUENCE</scope>
</reference>
<dbReference type="Proteomes" id="UP001153269">
    <property type="component" value="Unassembled WGS sequence"/>
</dbReference>
<evidence type="ECO:0000256" key="2">
    <source>
        <dbReference type="SAM" id="SignalP"/>
    </source>
</evidence>
<feature type="region of interest" description="Disordered" evidence="1">
    <location>
        <begin position="33"/>
        <end position="60"/>
    </location>
</feature>
<dbReference type="AlphaFoldDB" id="A0A9N7TT50"/>
<feature type="compositionally biased region" description="Basic and acidic residues" evidence="1">
    <location>
        <begin position="49"/>
        <end position="59"/>
    </location>
</feature>
<sequence>MGCFKLSSFAWSGLCVGVVCDCLPWLAGSGQRSSQRAARMPRTGRSQVPRREGFTDPRLHCSPPPLWGKCATARVIVPGIPISALDTSRMSATPSPPCSGPSRAQRVLLGALLRTSHPLPLSLCFPFQSSSGPTVCARVSCCLHCRQRFSVYPHTQAVAALPPSLGAHHDCLLAFVLPIPNGSHPQPLYQGDQPCHCGRGGELTVAIKFCRCLCPMPMLSISKLARP</sequence>
<keyword evidence="4" id="KW-1185">Reference proteome</keyword>